<dbReference type="PANTHER" id="PTHR47129:SF1">
    <property type="entry name" value="NMRA-LIKE DOMAIN-CONTAINING PROTEIN"/>
    <property type="match status" value="1"/>
</dbReference>
<proteinExistence type="predicted"/>
<protein>
    <submittedName>
        <fullName evidence="2">NAD(P)H dehydrogenase (Quinone)</fullName>
    </submittedName>
</protein>
<dbReference type="AlphaFoldDB" id="A0AAE3GBI8"/>
<dbReference type="InterPro" id="IPR008030">
    <property type="entry name" value="NmrA-like"/>
</dbReference>
<accession>A0AAE3GBI8</accession>
<feature type="domain" description="NmrA-like" evidence="1">
    <location>
        <begin position="2"/>
        <end position="250"/>
    </location>
</feature>
<dbReference type="Gene3D" id="3.40.50.720">
    <property type="entry name" value="NAD(P)-binding Rossmann-like Domain"/>
    <property type="match status" value="1"/>
</dbReference>
<dbReference type="Gene3D" id="3.90.25.10">
    <property type="entry name" value="UDP-galactose 4-epimerase, domain 1"/>
    <property type="match status" value="1"/>
</dbReference>
<evidence type="ECO:0000259" key="1">
    <source>
        <dbReference type="Pfam" id="PF05368"/>
    </source>
</evidence>
<dbReference type="InterPro" id="IPR052718">
    <property type="entry name" value="NmrA-type_oxidoreductase"/>
</dbReference>
<evidence type="ECO:0000313" key="2">
    <source>
        <dbReference type="EMBL" id="MCP2164054.1"/>
    </source>
</evidence>
<reference evidence="2" key="1">
    <citation type="submission" date="2022-06" db="EMBL/GenBank/DDBJ databases">
        <title>Genomic Encyclopedia of Archaeal and Bacterial Type Strains, Phase II (KMG-II): from individual species to whole genera.</title>
        <authorList>
            <person name="Goeker M."/>
        </authorList>
    </citation>
    <scope>NUCLEOTIDE SEQUENCE</scope>
    <source>
        <strain evidence="2">DSM 43935</strain>
    </source>
</reference>
<gene>
    <name evidence="2" type="ORF">LX83_000894</name>
</gene>
<dbReference type="SUPFAM" id="SSF51735">
    <property type="entry name" value="NAD(P)-binding Rossmann-fold domains"/>
    <property type="match status" value="1"/>
</dbReference>
<dbReference type="RefSeq" id="WP_253767338.1">
    <property type="nucleotide sequence ID" value="NZ_JAMTCK010000002.1"/>
</dbReference>
<comment type="caution">
    <text evidence="2">The sequence shown here is derived from an EMBL/GenBank/DDBJ whole genome shotgun (WGS) entry which is preliminary data.</text>
</comment>
<organism evidence="2 3">
    <name type="scientific">Goodfellowiella coeruleoviolacea</name>
    <dbReference type="NCBI Taxonomy" id="334858"/>
    <lineage>
        <taxon>Bacteria</taxon>
        <taxon>Bacillati</taxon>
        <taxon>Actinomycetota</taxon>
        <taxon>Actinomycetes</taxon>
        <taxon>Pseudonocardiales</taxon>
        <taxon>Pseudonocardiaceae</taxon>
        <taxon>Goodfellowiella</taxon>
    </lineage>
</organism>
<sequence>MIVITGATGQLGRLVVDALLAEVPAEQIVAAVRTPEKAAGLAAAGVQVRRADYGQPDSLDEAFAGADRVLLISGSEVGQRLAQHTAVVEAAVRAGVRHLAYTSVLHADTATLTVTPEHRATEEVIRASGLPFTFLRNGWYTENYEQRVQQAAATGTIIGSAGQGRVASAPRADYAAAAAAVLTGDGHEGKVYELSGDTAWSFPELAATVAEVAGRPVAYQDLTAEQYRAALVEAGLPEAIAQLLAAFDTDAANGLLADTPGDLSALLGRPTTPLADTVAEILKG</sequence>
<dbReference type="Pfam" id="PF05368">
    <property type="entry name" value="NmrA"/>
    <property type="match status" value="1"/>
</dbReference>
<evidence type="ECO:0000313" key="3">
    <source>
        <dbReference type="Proteomes" id="UP001206128"/>
    </source>
</evidence>
<name>A0AAE3GBI8_9PSEU</name>
<dbReference type="InterPro" id="IPR036291">
    <property type="entry name" value="NAD(P)-bd_dom_sf"/>
</dbReference>
<dbReference type="Proteomes" id="UP001206128">
    <property type="component" value="Unassembled WGS sequence"/>
</dbReference>
<keyword evidence="3" id="KW-1185">Reference proteome</keyword>
<dbReference type="PANTHER" id="PTHR47129">
    <property type="entry name" value="QUINONE OXIDOREDUCTASE 2"/>
    <property type="match status" value="1"/>
</dbReference>
<dbReference type="CDD" id="cd05269">
    <property type="entry name" value="TMR_SDR_a"/>
    <property type="match status" value="1"/>
</dbReference>
<dbReference type="EMBL" id="JAMTCK010000002">
    <property type="protein sequence ID" value="MCP2164054.1"/>
    <property type="molecule type" value="Genomic_DNA"/>
</dbReference>